<feature type="region of interest" description="Disordered" evidence="1">
    <location>
        <begin position="1"/>
        <end position="22"/>
    </location>
</feature>
<evidence type="ECO:0000313" key="2">
    <source>
        <dbReference type="EMBL" id="PLN86500.1"/>
    </source>
</evidence>
<proteinExistence type="predicted"/>
<gene>
    <name evidence="2" type="ORF">BDW42DRAFT_76161</name>
</gene>
<feature type="compositionally biased region" description="Polar residues" evidence="1">
    <location>
        <begin position="13"/>
        <end position="22"/>
    </location>
</feature>
<name>A0A2J5I8Z0_9EURO</name>
<organism evidence="2 3">
    <name type="scientific">Aspergillus taichungensis</name>
    <dbReference type="NCBI Taxonomy" id="482145"/>
    <lineage>
        <taxon>Eukaryota</taxon>
        <taxon>Fungi</taxon>
        <taxon>Dikarya</taxon>
        <taxon>Ascomycota</taxon>
        <taxon>Pezizomycotina</taxon>
        <taxon>Eurotiomycetes</taxon>
        <taxon>Eurotiomycetidae</taxon>
        <taxon>Eurotiales</taxon>
        <taxon>Aspergillaceae</taxon>
        <taxon>Aspergillus</taxon>
        <taxon>Aspergillus subgen. Circumdati</taxon>
    </lineage>
</organism>
<reference evidence="3" key="1">
    <citation type="submission" date="2017-12" db="EMBL/GenBank/DDBJ databases">
        <authorList>
            <consortium name="DOE Joint Genome Institute"/>
            <person name="Mondo S.J."/>
            <person name="Kjaerbolling I."/>
            <person name="Vesth T.C."/>
            <person name="Frisvad J.C."/>
            <person name="Nybo J.L."/>
            <person name="Theobald S."/>
            <person name="Kuo A."/>
            <person name="Bowyer P."/>
            <person name="Matsuda Y."/>
            <person name="Lyhne E.K."/>
            <person name="Kogle M.E."/>
            <person name="Clum A."/>
            <person name="Lipzen A."/>
            <person name="Salamov A."/>
            <person name="Ngan C.Y."/>
            <person name="Daum C."/>
            <person name="Chiniquy J."/>
            <person name="Barry K."/>
            <person name="LaButti K."/>
            <person name="Haridas S."/>
            <person name="Simmons B.A."/>
            <person name="Magnuson J.K."/>
            <person name="Mortensen U.H."/>
            <person name="Larsen T.O."/>
            <person name="Grigoriev I.V."/>
            <person name="Baker S.E."/>
            <person name="Andersen M.R."/>
            <person name="Nordberg H.P."/>
            <person name="Cantor M.N."/>
            <person name="Hua S.X."/>
        </authorList>
    </citation>
    <scope>NUCLEOTIDE SEQUENCE [LARGE SCALE GENOMIC DNA]</scope>
    <source>
        <strain evidence="3">IBT 19404</strain>
    </source>
</reference>
<evidence type="ECO:0000313" key="3">
    <source>
        <dbReference type="Proteomes" id="UP000235023"/>
    </source>
</evidence>
<accession>A0A2J5I8Z0</accession>
<dbReference type="Proteomes" id="UP000235023">
    <property type="component" value="Unassembled WGS sequence"/>
</dbReference>
<dbReference type="EMBL" id="KZ559498">
    <property type="protein sequence ID" value="PLN86500.1"/>
    <property type="molecule type" value="Genomic_DNA"/>
</dbReference>
<protein>
    <submittedName>
        <fullName evidence="2">Uncharacterized protein</fullName>
    </submittedName>
</protein>
<evidence type="ECO:0000256" key="1">
    <source>
        <dbReference type="SAM" id="MobiDB-lite"/>
    </source>
</evidence>
<dbReference type="AlphaFoldDB" id="A0A2J5I8Z0"/>
<sequence>MVRFPPCVRDKNGASTAMKKNQPSFQHDARLALAAKTNHGVAPRSWASSRMKPCQPPIHHWLSFLFVVCVLCRLDWIEPFSDSLPRQEGEICVMDTNERLG</sequence>
<keyword evidence="3" id="KW-1185">Reference proteome</keyword>